<dbReference type="Proteomes" id="UP001356170">
    <property type="component" value="Unassembled WGS sequence"/>
</dbReference>
<evidence type="ECO:0000256" key="7">
    <source>
        <dbReference type="SAM" id="MobiDB-lite"/>
    </source>
</evidence>
<dbReference type="PANTHER" id="PTHR30353:SF15">
    <property type="entry name" value="INNER MEMBRANE PROTEIN YABI"/>
    <property type="match status" value="1"/>
</dbReference>
<protein>
    <submittedName>
        <fullName evidence="11">Bifunctional DedA family/phosphatase PAP2 family protein</fullName>
    </submittedName>
</protein>
<dbReference type="InterPro" id="IPR036938">
    <property type="entry name" value="PAP2/HPO_sf"/>
</dbReference>
<dbReference type="InterPro" id="IPR000326">
    <property type="entry name" value="PAP2/HPO"/>
</dbReference>
<evidence type="ECO:0000256" key="5">
    <source>
        <dbReference type="ARBA" id="ARBA00022989"/>
    </source>
</evidence>
<keyword evidence="12" id="KW-1185">Reference proteome</keyword>
<feature type="transmembrane region" description="Helical" evidence="8">
    <location>
        <begin position="329"/>
        <end position="347"/>
    </location>
</feature>
<dbReference type="EMBL" id="JAZHBO010000001">
    <property type="protein sequence ID" value="MEF2154825.1"/>
    <property type="molecule type" value="Genomic_DNA"/>
</dbReference>
<evidence type="ECO:0000256" key="1">
    <source>
        <dbReference type="ARBA" id="ARBA00004651"/>
    </source>
</evidence>
<accession>A0ABU7UW66</accession>
<sequence length="663" mass="72827">MNSSWLESTIAWITAHPNAAGFAIFLVAFLDSMILAGIVVPALPLLIAIGTIVGMGHIDPLYAIVSAALGAVAGDGLSYWVGRRWGHSLLQIWPFNKYPGLIIKAETLFKRRGVSSIIIARFVGAIRPFVPAIAGMSRMPVRRYLPINLFAALTWAALFLLPGMLLGASYNIVAAVADRLAIVVGGLLLTTGMAVATVYYAWKWSAHNADFQLARLLAWSKRHPLLGRFAQGVVDPNRPESPSLLILGVCLLLLGWAWFALLAVLLANGGALGIDHAIYDFLWGLRNPLADRLMAPLATLGDAQVMGPALLVGLLYLAWRKRWKAVTHWLIAIGFGVVLTYLLAAAIDFPAPPAATQEFSFPAVSITMSTIVLSFFAVLISREFPRKSRVWPYLLAGLIVTLTAAGRLYLGMHWFSDLVGSMLLGLTWVMVVGIAYRSHHTRGFWMRPIALVFYVTMLGAAIWHLPRASEPLLQRLAANQPTRNMASAYWLDQGWSELPGRRNEADARSRWDLNLQVAGSDLTLRRTLEGHGFVSQPAATWIDVVTSLNTGESPFGHKVLPASFESHPETLLMVRDVPDGTREVVRLWPSGVILDGRTPLWIGNVQTMRYDEPYGALGLWRPVADSEAAYTYVLEALQSKQAQQSVHPQTGRTVLRLDLSQNQ</sequence>
<dbReference type="Gene3D" id="1.20.144.10">
    <property type="entry name" value="Phosphatidic acid phosphatase type 2/haloperoxidase"/>
    <property type="match status" value="1"/>
</dbReference>
<feature type="transmembrane region" description="Helical" evidence="8">
    <location>
        <begin position="393"/>
        <end position="412"/>
    </location>
</feature>
<feature type="domain" description="VTT" evidence="10">
    <location>
        <begin position="40"/>
        <end position="163"/>
    </location>
</feature>
<dbReference type="InterPro" id="IPR032818">
    <property type="entry name" value="DedA-like"/>
</dbReference>
<evidence type="ECO:0000256" key="4">
    <source>
        <dbReference type="ARBA" id="ARBA00022692"/>
    </source>
</evidence>
<name>A0ABU7UW66_9GAMM</name>
<feature type="transmembrane region" description="Helical" evidence="8">
    <location>
        <begin position="180"/>
        <end position="202"/>
    </location>
</feature>
<keyword evidence="6 8" id="KW-0472">Membrane</keyword>
<keyword evidence="5 8" id="KW-1133">Transmembrane helix</keyword>
<dbReference type="CDD" id="cd03392">
    <property type="entry name" value="PAP2_like_2"/>
    <property type="match status" value="1"/>
</dbReference>
<feature type="transmembrane region" description="Helical" evidence="8">
    <location>
        <begin position="20"/>
        <end position="49"/>
    </location>
</feature>
<evidence type="ECO:0000313" key="12">
    <source>
        <dbReference type="Proteomes" id="UP001356170"/>
    </source>
</evidence>
<evidence type="ECO:0000256" key="2">
    <source>
        <dbReference type="ARBA" id="ARBA00010792"/>
    </source>
</evidence>
<evidence type="ECO:0000259" key="9">
    <source>
        <dbReference type="Pfam" id="PF01569"/>
    </source>
</evidence>
<feature type="transmembrane region" description="Helical" evidence="8">
    <location>
        <begin position="61"/>
        <end position="81"/>
    </location>
</feature>
<feature type="transmembrane region" description="Helical" evidence="8">
    <location>
        <begin position="147"/>
        <end position="168"/>
    </location>
</feature>
<dbReference type="Pfam" id="PF09335">
    <property type="entry name" value="VTT_dom"/>
    <property type="match status" value="1"/>
</dbReference>
<keyword evidence="4 8" id="KW-0812">Transmembrane</keyword>
<feature type="transmembrane region" description="Helical" evidence="8">
    <location>
        <begin position="359"/>
        <end position="381"/>
    </location>
</feature>
<evidence type="ECO:0000259" key="10">
    <source>
        <dbReference type="Pfam" id="PF09335"/>
    </source>
</evidence>
<feature type="domain" description="Phosphatidic acid phosphatase type 2/haloperoxidase" evidence="9">
    <location>
        <begin position="358"/>
        <end position="432"/>
    </location>
</feature>
<dbReference type="PANTHER" id="PTHR30353">
    <property type="entry name" value="INNER MEMBRANE PROTEIN DEDA-RELATED"/>
    <property type="match status" value="1"/>
</dbReference>
<comment type="subcellular location">
    <subcellularLocation>
        <location evidence="1">Cell membrane</location>
        <topology evidence="1">Multi-pass membrane protein</topology>
    </subcellularLocation>
</comment>
<feature type="transmembrane region" description="Helical" evidence="8">
    <location>
        <begin position="244"/>
        <end position="274"/>
    </location>
</feature>
<proteinExistence type="inferred from homology"/>
<dbReference type="RefSeq" id="WP_331702980.1">
    <property type="nucleotide sequence ID" value="NZ_JAZHBO010000001.1"/>
</dbReference>
<feature type="compositionally biased region" description="Polar residues" evidence="7">
    <location>
        <begin position="643"/>
        <end position="652"/>
    </location>
</feature>
<comment type="similarity">
    <text evidence="2">Belongs to the DedA family.</text>
</comment>
<evidence type="ECO:0000313" key="11">
    <source>
        <dbReference type="EMBL" id="MEF2154825.1"/>
    </source>
</evidence>
<evidence type="ECO:0000256" key="3">
    <source>
        <dbReference type="ARBA" id="ARBA00022475"/>
    </source>
</evidence>
<feature type="region of interest" description="Disordered" evidence="7">
    <location>
        <begin position="643"/>
        <end position="663"/>
    </location>
</feature>
<feature type="transmembrane region" description="Helical" evidence="8">
    <location>
        <begin position="448"/>
        <end position="465"/>
    </location>
</feature>
<evidence type="ECO:0000256" key="8">
    <source>
        <dbReference type="SAM" id="Phobius"/>
    </source>
</evidence>
<dbReference type="SUPFAM" id="SSF48317">
    <property type="entry name" value="Acid phosphatase/Vanadium-dependent haloperoxidase"/>
    <property type="match status" value="1"/>
</dbReference>
<feature type="transmembrane region" description="Helical" evidence="8">
    <location>
        <begin position="418"/>
        <end position="436"/>
    </location>
</feature>
<gene>
    <name evidence="11" type="ORF">V3390_01035</name>
</gene>
<comment type="caution">
    <text evidence="11">The sequence shown here is derived from an EMBL/GenBank/DDBJ whole genome shotgun (WGS) entry which is preliminary data.</text>
</comment>
<organism evidence="11 12">
    <name type="scientific">Aquilutibacter rugosus</name>
    <dbReference type="NCBI Taxonomy" id="3115820"/>
    <lineage>
        <taxon>Bacteria</taxon>
        <taxon>Pseudomonadati</taxon>
        <taxon>Pseudomonadota</taxon>
        <taxon>Gammaproteobacteria</taxon>
        <taxon>Lysobacterales</taxon>
        <taxon>Lysobacteraceae</taxon>
        <taxon>Aquilutibacter</taxon>
    </lineage>
</organism>
<keyword evidence="3" id="KW-1003">Cell membrane</keyword>
<feature type="transmembrane region" description="Helical" evidence="8">
    <location>
        <begin position="114"/>
        <end position="135"/>
    </location>
</feature>
<dbReference type="InterPro" id="IPR032816">
    <property type="entry name" value="VTT_dom"/>
</dbReference>
<dbReference type="Pfam" id="PF01569">
    <property type="entry name" value="PAP2"/>
    <property type="match status" value="1"/>
</dbReference>
<evidence type="ECO:0000256" key="6">
    <source>
        <dbReference type="ARBA" id="ARBA00023136"/>
    </source>
</evidence>
<reference evidence="11 12" key="1">
    <citation type="submission" date="2024-01" db="EMBL/GenBank/DDBJ databases">
        <title>Novel species of the genus Luteimonas isolated from rivers.</title>
        <authorList>
            <person name="Lu H."/>
        </authorList>
    </citation>
    <scope>NUCLEOTIDE SEQUENCE [LARGE SCALE GENOMIC DNA]</scope>
    <source>
        <strain evidence="11 12">FXH3W</strain>
    </source>
</reference>